<dbReference type="InterPro" id="IPR017853">
    <property type="entry name" value="GH"/>
</dbReference>
<evidence type="ECO:0000256" key="1">
    <source>
        <dbReference type="ARBA" id="ARBA00009809"/>
    </source>
</evidence>
<dbReference type="RefSeq" id="WP_057812742.1">
    <property type="nucleotide sequence ID" value="NZ_CP040736.1"/>
</dbReference>
<evidence type="ECO:0000256" key="2">
    <source>
        <dbReference type="ARBA" id="ARBA00022801"/>
    </source>
</evidence>
<evidence type="ECO:0000256" key="4">
    <source>
        <dbReference type="RuleBase" id="RU000675"/>
    </source>
</evidence>
<dbReference type="InterPro" id="IPR031330">
    <property type="entry name" value="Gly_Hdrlase_35_cat"/>
</dbReference>
<protein>
    <recommendedName>
        <fullName evidence="4">Beta-galactosidase</fullName>
        <ecNumber evidence="4">3.2.1.23</ecNumber>
    </recommendedName>
</protein>
<dbReference type="Gene3D" id="2.102.20.10">
    <property type="entry name" value="Beta-galactosidase, domain 2"/>
    <property type="match status" value="1"/>
</dbReference>
<dbReference type="EC" id="3.2.1.23" evidence="4"/>
<evidence type="ECO:0000256" key="3">
    <source>
        <dbReference type="ARBA" id="ARBA00023295"/>
    </source>
</evidence>
<dbReference type="SUPFAM" id="SSF51445">
    <property type="entry name" value="(Trans)glycosidases"/>
    <property type="match status" value="1"/>
</dbReference>
<dbReference type="GO" id="GO:0005975">
    <property type="term" value="P:carbohydrate metabolic process"/>
    <property type="evidence" value="ECO:0007669"/>
    <property type="project" value="InterPro"/>
</dbReference>
<dbReference type="InterPro" id="IPR018954">
    <property type="entry name" value="Betagal_dom2"/>
</dbReference>
<dbReference type="KEGG" id="lft:FG051_06925"/>
<accession>A0A5B7SZ01</accession>
<evidence type="ECO:0000313" key="8">
    <source>
        <dbReference type="EMBL" id="QCX24858.1"/>
    </source>
</evidence>
<dbReference type="GO" id="GO:0004565">
    <property type="term" value="F:beta-galactosidase activity"/>
    <property type="evidence" value="ECO:0007669"/>
    <property type="project" value="UniProtKB-EC"/>
</dbReference>
<dbReference type="InterPro" id="IPR037110">
    <property type="entry name" value="Betagal_dom2_sf"/>
</dbReference>
<dbReference type="PANTHER" id="PTHR23421">
    <property type="entry name" value="BETA-GALACTOSIDASE RELATED"/>
    <property type="match status" value="1"/>
</dbReference>
<evidence type="ECO:0000259" key="7">
    <source>
        <dbReference type="Pfam" id="PF10435"/>
    </source>
</evidence>
<dbReference type="Proteomes" id="UP000310673">
    <property type="component" value="Chromosome"/>
</dbReference>
<dbReference type="PRINTS" id="PR00742">
    <property type="entry name" value="GLHYDRLASE35"/>
</dbReference>
<dbReference type="Gene3D" id="3.20.20.80">
    <property type="entry name" value="Glycosidases"/>
    <property type="match status" value="1"/>
</dbReference>
<reference evidence="8 9" key="1">
    <citation type="submission" date="2019-05" db="EMBL/GenBank/DDBJ databases">
        <title>Genome Sequence of Lactobacillus futsaii Y97, a Potential Probiotic Strain Isolated from the Futsai of Taiwan.</title>
        <authorList>
            <person name="Du X."/>
        </authorList>
    </citation>
    <scope>NUCLEOTIDE SEQUENCE [LARGE SCALE GENOMIC DNA]</scope>
    <source>
        <strain evidence="8 9">Y97</strain>
    </source>
</reference>
<feature type="domain" description="Beta-galactosidase" evidence="7">
    <location>
        <begin position="441"/>
        <end position="581"/>
    </location>
</feature>
<dbReference type="Pfam" id="PF01301">
    <property type="entry name" value="Glyco_hydro_35"/>
    <property type="match status" value="1"/>
</dbReference>
<dbReference type="AlphaFoldDB" id="A0A5B7SZ01"/>
<dbReference type="InterPro" id="IPR019801">
    <property type="entry name" value="Glyco_hydro_35_CS"/>
</dbReference>
<proteinExistence type="inferred from homology"/>
<dbReference type="STRING" id="1423818.FC88_GL001863"/>
<dbReference type="EMBL" id="CP040736">
    <property type="protein sequence ID" value="QCX24858.1"/>
    <property type="molecule type" value="Genomic_DNA"/>
</dbReference>
<sequence>MKTFEHSIDLRNQVNDIHPALPQLHGKDPQGNEFSFTNHYMVRDNHPFFGICGEFHFSRYNCEEWEDELIKMKMGGINIIPTYVIWNHHEEIKGHFDWTGNKDLRRFILLCKKHNIDVILRIGPWDHGEARNGGYPDWLYAEPLVPRSNDKRYLMFVKKLYDEIGKQVHGLFYKDGGPIIGIQLENEFQHAGASWEITTGTSNEWIPSGFDGNEHIKTLKKLAKEAGMVAPIYTGTGWGGAVAETDTVLPLWGGYAFWPWIFYDKTVKEHPATPEYIYRDYRYPTYNFDPKYDPKEVPYAACEMGGGMTVFYGYRFKLPYQSVDAMTNVKVASGCNFVGYYVFHGGSNPRGIKTPYLNEAATPKISYDYQAALGEFGQARPSYYRLKRQHYFFATFQDDFCKMETVLPEGAEDIKPEDTKQLRYSIRQKDGSGYVFINNYQDHIETTDKKNESITLNLENEELRIPNKGGFDIDKEESCILPFNLNLNDMLLKTATIQLITKLEKNNQTNYFFYQPKGMKPELVFNKETVKDIKLTSGKIDQENGTIIVHPDSSQMTKLTLINQKDKVINLYVLTNEQSLSFWKFNFNDEENVLFASSELLVDENGLRFESEDNEINITAIDGLISDTLLNKLPVISDDDLTTTYKLSTAKVSPKFSEEHVTDGKVILNIDTNDLIKDSVKDLRLKVDYQGDIGYAFYNDELINDNYANGRTWEIGLRRNLNIGHDEQVYISITPIKKGQEIKSDSPMAARSEVDSGEIMELENIALTPVYEFKI</sequence>
<dbReference type="PROSITE" id="PS01182">
    <property type="entry name" value="GLYCOSYL_HYDROL_F35"/>
    <property type="match status" value="1"/>
</dbReference>
<dbReference type="Pfam" id="PF10435">
    <property type="entry name" value="BetaGal_dom2"/>
    <property type="match status" value="1"/>
</dbReference>
<evidence type="ECO:0000259" key="6">
    <source>
        <dbReference type="Pfam" id="PF01301"/>
    </source>
</evidence>
<evidence type="ECO:0000256" key="5">
    <source>
        <dbReference type="RuleBase" id="RU003679"/>
    </source>
</evidence>
<keyword evidence="3 4" id="KW-0326">Glycosidase</keyword>
<name>A0A5B7SZ01_9LACO</name>
<evidence type="ECO:0000313" key="9">
    <source>
        <dbReference type="Proteomes" id="UP000310673"/>
    </source>
</evidence>
<feature type="domain" description="Glycoside hydrolase 35 catalytic" evidence="6">
    <location>
        <begin position="41"/>
        <end position="390"/>
    </location>
</feature>
<comment type="catalytic activity">
    <reaction evidence="4">
        <text>Hydrolysis of terminal non-reducing beta-D-galactose residues in beta-D-galactosides.</text>
        <dbReference type="EC" id="3.2.1.23"/>
    </reaction>
</comment>
<gene>
    <name evidence="8" type="ORF">FG051_06925</name>
</gene>
<organism evidence="8 9">
    <name type="scientific">Companilactobacillus futsaii</name>
    <dbReference type="NCBI Taxonomy" id="938155"/>
    <lineage>
        <taxon>Bacteria</taxon>
        <taxon>Bacillati</taxon>
        <taxon>Bacillota</taxon>
        <taxon>Bacilli</taxon>
        <taxon>Lactobacillales</taxon>
        <taxon>Lactobacillaceae</taxon>
        <taxon>Companilactobacillus</taxon>
    </lineage>
</organism>
<comment type="similarity">
    <text evidence="1 5">Belongs to the glycosyl hydrolase 35 family.</text>
</comment>
<keyword evidence="2 4" id="KW-0378">Hydrolase</keyword>
<dbReference type="InterPro" id="IPR001944">
    <property type="entry name" value="Glycoside_Hdrlase_35"/>
</dbReference>